<reference evidence="1" key="1">
    <citation type="submission" date="2023-06" db="EMBL/GenBank/DDBJ databases">
        <title>lsaBGC provides a comprehensive framework for evolutionary analysis of biosynthetic gene clusters within focal taxa.</title>
        <authorList>
            <person name="Salamzade R."/>
            <person name="Sandstrom S."/>
            <person name="Kalan L.R."/>
        </authorList>
    </citation>
    <scope>NUCLEOTIDE SEQUENCE</scope>
    <source>
        <strain evidence="1">P3-SID899</strain>
    </source>
</reference>
<evidence type="ECO:0000313" key="1">
    <source>
        <dbReference type="EMBL" id="MCV7629072.1"/>
    </source>
</evidence>
<organism evidence="1 2">
    <name type="scientific">Micrococcus luteus</name>
    <name type="common">Micrococcus lysodeikticus</name>
    <dbReference type="NCBI Taxonomy" id="1270"/>
    <lineage>
        <taxon>Bacteria</taxon>
        <taxon>Bacillati</taxon>
        <taxon>Actinomycetota</taxon>
        <taxon>Actinomycetes</taxon>
        <taxon>Micrococcales</taxon>
        <taxon>Micrococcaceae</taxon>
        <taxon>Micrococcus</taxon>
    </lineage>
</organism>
<protein>
    <submittedName>
        <fullName evidence="1">Uncharacterized protein</fullName>
    </submittedName>
</protein>
<name>A0AAP3AKE4_MICLU</name>
<evidence type="ECO:0000313" key="2">
    <source>
        <dbReference type="Proteomes" id="UP001205867"/>
    </source>
</evidence>
<dbReference type="AlphaFoldDB" id="A0AAP3AKE4"/>
<dbReference type="Proteomes" id="UP001205867">
    <property type="component" value="Unassembled WGS sequence"/>
</dbReference>
<dbReference type="EMBL" id="JALXKZ020000013">
    <property type="protein sequence ID" value="MCV7629072.1"/>
    <property type="molecule type" value="Genomic_DNA"/>
</dbReference>
<comment type="caution">
    <text evidence="1">The sequence shown here is derived from an EMBL/GenBank/DDBJ whole genome shotgun (WGS) entry which is preliminary data.</text>
</comment>
<sequence>MLWVMRFLARVSADDGFQARPAGLRCRGRVLLDGLSDLVRQLVERGKVVVGQIDLRQTRFVEDLDGRTVLDRASEVVDVDAVTEH</sequence>
<proteinExistence type="predicted"/>
<gene>
    <name evidence="1" type="ORF">M3A82_006930</name>
</gene>
<accession>A0AAP3AKE4</accession>